<keyword evidence="5" id="KW-0539">Nucleus</keyword>
<sequence>MANLALPSASVNSPAKKRKRAKKDKDEEEEIDVSADDLVAAEGERQRGDGDEDDDEDEGEQQPQAATGADVKREAKRRRDETLLLRGMLDEEQGKRFDAFRSAVIPKAVVKKLLWTKADAQLNKDLYDQHIPNNLTAVVAGMVKIFVADVVETAREMQPHSAHPEGPLQPYHFQLAKQRLQERGLLGAPAGAPPSQRSTTGLRARKRLFRR</sequence>
<name>J5RAZ6_TRIAS</name>
<dbReference type="Pfam" id="PF04719">
    <property type="entry name" value="TAFII28"/>
    <property type="match status" value="1"/>
</dbReference>
<evidence type="ECO:0000256" key="4">
    <source>
        <dbReference type="ARBA" id="ARBA00023163"/>
    </source>
</evidence>
<feature type="domain" description="TAFII28-like protein" evidence="7">
    <location>
        <begin position="85"/>
        <end position="179"/>
    </location>
</feature>
<dbReference type="GeneID" id="25990572"/>
<comment type="subcellular location">
    <subcellularLocation>
        <location evidence="1">Nucleus</location>
    </subcellularLocation>
</comment>
<dbReference type="CDD" id="cd08048">
    <property type="entry name" value="HFD_TAF11"/>
    <property type="match status" value="1"/>
</dbReference>
<feature type="region of interest" description="Disordered" evidence="6">
    <location>
        <begin position="1"/>
        <end position="77"/>
    </location>
</feature>
<dbReference type="Gene3D" id="1.10.20.10">
    <property type="entry name" value="Histone, subunit A"/>
    <property type="match status" value="1"/>
</dbReference>
<dbReference type="PANTHER" id="PTHR13218:SF8">
    <property type="entry name" value="TRANSCRIPTION INITIATION FACTOR TFIID SUBUNIT 11"/>
    <property type="match status" value="1"/>
</dbReference>
<keyword evidence="3" id="KW-0805">Transcription regulation</keyword>
<evidence type="ECO:0000259" key="7">
    <source>
        <dbReference type="Pfam" id="PF04719"/>
    </source>
</evidence>
<proteinExistence type="inferred from homology"/>
<dbReference type="GO" id="GO:0016251">
    <property type="term" value="F:RNA polymerase II general transcription initiation factor activity"/>
    <property type="evidence" value="ECO:0007669"/>
    <property type="project" value="TreeGrafter"/>
</dbReference>
<evidence type="ECO:0000313" key="8">
    <source>
        <dbReference type="EMBL" id="EJT51648.1"/>
    </source>
</evidence>
<dbReference type="EMBL" id="ALBS01000048">
    <property type="protein sequence ID" value="EJT51648.1"/>
    <property type="molecule type" value="Genomic_DNA"/>
</dbReference>
<keyword evidence="4" id="KW-0804">Transcription</keyword>
<dbReference type="RefSeq" id="XP_014182784.1">
    <property type="nucleotide sequence ID" value="XM_014327309.1"/>
</dbReference>
<evidence type="ECO:0000256" key="3">
    <source>
        <dbReference type="ARBA" id="ARBA00023015"/>
    </source>
</evidence>
<dbReference type="PANTHER" id="PTHR13218">
    <property type="entry name" value="TRANSCRIPTION INITIATION FACTOR TFIID SUBUNIT 11-RELATED"/>
    <property type="match status" value="1"/>
</dbReference>
<protein>
    <recommendedName>
        <fullName evidence="7">TAFII28-like protein domain-containing protein</fullName>
    </recommendedName>
</protein>
<dbReference type="AlphaFoldDB" id="J5RAZ6"/>
<feature type="compositionally biased region" description="Acidic residues" evidence="6">
    <location>
        <begin position="50"/>
        <end position="60"/>
    </location>
</feature>
<reference evidence="8 9" key="1">
    <citation type="journal article" date="2012" name="Eukaryot. Cell">
        <title>Draft genome sequence of CBS 2479, the standard type strain of Trichosporon asahii.</title>
        <authorList>
            <person name="Yang R.Y."/>
            <person name="Li H.T."/>
            <person name="Zhu H."/>
            <person name="Zhou G.P."/>
            <person name="Wang M."/>
            <person name="Wang L."/>
        </authorList>
    </citation>
    <scope>NUCLEOTIDE SEQUENCE [LARGE SCALE GENOMIC DNA]</scope>
    <source>
        <strain evidence="9">ATCC 90039 / CBS 2479 / JCM 2466 / KCTC 7840 / NCYC 2677 / UAMH 7654</strain>
    </source>
</reference>
<dbReference type="InterPro" id="IPR009072">
    <property type="entry name" value="Histone-fold"/>
</dbReference>
<organism evidence="8 9">
    <name type="scientific">Trichosporon asahii var. asahii (strain ATCC 90039 / CBS 2479 / JCM 2466 / KCTC 7840 / NBRC 103889/ NCYC 2677 / UAMH 7654)</name>
    <name type="common">Yeast</name>
    <dbReference type="NCBI Taxonomy" id="1186058"/>
    <lineage>
        <taxon>Eukaryota</taxon>
        <taxon>Fungi</taxon>
        <taxon>Dikarya</taxon>
        <taxon>Basidiomycota</taxon>
        <taxon>Agaricomycotina</taxon>
        <taxon>Tremellomycetes</taxon>
        <taxon>Trichosporonales</taxon>
        <taxon>Trichosporonaceae</taxon>
        <taxon>Trichosporon</taxon>
    </lineage>
</organism>
<accession>J5RAZ6</accession>
<evidence type="ECO:0000256" key="2">
    <source>
        <dbReference type="ARBA" id="ARBA00009788"/>
    </source>
</evidence>
<dbReference type="SUPFAM" id="SSF47113">
    <property type="entry name" value="Histone-fold"/>
    <property type="match status" value="1"/>
</dbReference>
<feature type="region of interest" description="Disordered" evidence="6">
    <location>
        <begin position="186"/>
        <end position="211"/>
    </location>
</feature>
<dbReference type="VEuPathDB" id="FungiDB:A1Q1_07060"/>
<dbReference type="InterPro" id="IPR006809">
    <property type="entry name" value="TAFII28_dom"/>
</dbReference>
<dbReference type="InterPro" id="IPR045127">
    <property type="entry name" value="TAF11-like"/>
</dbReference>
<comment type="similarity">
    <text evidence="2">Belongs to the TAF11 family.</text>
</comment>
<dbReference type="Proteomes" id="UP000002748">
    <property type="component" value="Unassembled WGS sequence"/>
</dbReference>
<evidence type="ECO:0000313" key="9">
    <source>
        <dbReference type="Proteomes" id="UP000002748"/>
    </source>
</evidence>
<dbReference type="HOGENOM" id="CLU_106793_0_0_1"/>
<dbReference type="KEGG" id="tasa:A1Q1_07060"/>
<dbReference type="GO" id="GO:0046982">
    <property type="term" value="F:protein heterodimerization activity"/>
    <property type="evidence" value="ECO:0007669"/>
    <property type="project" value="InterPro"/>
</dbReference>
<evidence type="ECO:0000256" key="1">
    <source>
        <dbReference type="ARBA" id="ARBA00004123"/>
    </source>
</evidence>
<gene>
    <name evidence="8" type="ORF">A1Q1_07060</name>
</gene>
<dbReference type="GO" id="GO:0051123">
    <property type="term" value="P:RNA polymerase II preinitiation complex assembly"/>
    <property type="evidence" value="ECO:0007669"/>
    <property type="project" value="InterPro"/>
</dbReference>
<comment type="caution">
    <text evidence="8">The sequence shown here is derived from an EMBL/GenBank/DDBJ whole genome shotgun (WGS) entry which is preliminary data.</text>
</comment>
<dbReference type="OrthoDB" id="28335at2759"/>
<dbReference type="GO" id="GO:0005669">
    <property type="term" value="C:transcription factor TFIID complex"/>
    <property type="evidence" value="ECO:0007669"/>
    <property type="project" value="InterPro"/>
</dbReference>
<feature type="compositionally biased region" description="Acidic residues" evidence="6">
    <location>
        <begin position="26"/>
        <end position="35"/>
    </location>
</feature>
<evidence type="ECO:0000256" key="6">
    <source>
        <dbReference type="SAM" id="MobiDB-lite"/>
    </source>
</evidence>
<evidence type="ECO:0000256" key="5">
    <source>
        <dbReference type="ARBA" id="ARBA00023242"/>
    </source>
</evidence>